<reference evidence="7" key="1">
    <citation type="journal article" date="2019" name="Environ. Microbiol.">
        <title>Fungal ecological strategies reflected in gene transcription - a case study of two litter decomposers.</title>
        <authorList>
            <person name="Barbi F."/>
            <person name="Kohler A."/>
            <person name="Barry K."/>
            <person name="Baskaran P."/>
            <person name="Daum C."/>
            <person name="Fauchery L."/>
            <person name="Ihrmark K."/>
            <person name="Kuo A."/>
            <person name="LaButti K."/>
            <person name="Lipzen A."/>
            <person name="Morin E."/>
            <person name="Grigoriev I.V."/>
            <person name="Henrissat B."/>
            <person name="Lindahl B."/>
            <person name="Martin F."/>
        </authorList>
    </citation>
    <scope>NUCLEOTIDE SEQUENCE</scope>
    <source>
        <strain evidence="7">JB14</strain>
    </source>
</reference>
<keyword evidence="3" id="KW-1133">Transmembrane helix</keyword>
<dbReference type="Gene3D" id="3.40.50.1820">
    <property type="entry name" value="alpha/beta hydrolase"/>
    <property type="match status" value="1"/>
</dbReference>
<evidence type="ECO:0008006" key="9">
    <source>
        <dbReference type="Google" id="ProtNLM"/>
    </source>
</evidence>
<evidence type="ECO:0000256" key="4">
    <source>
        <dbReference type="ARBA" id="ARBA00023136"/>
    </source>
</evidence>
<sequence length="313" mass="35362">MSSTSMLKEMRPGPVPIGNDIYLIQGAVPEKSPNSDPNIILIFGWMGAKLPHLFKYTKVYEEMYPHATQIVVKSNPEFFWSFNRTRRRNLIPVAEILEAGGYIQGKSKGPQVPEKPPRILVHSFSNGGATQLYTLGTLLRARSANASKPTSTPQSTGSDIVSALVIDSCPGDASFSLMLRAFTEFIPNPLQRFSMTIVVTLLYIISLVKTRIFRFKHLFERFKDGLLSTGKDGGAILPWLNKETPRMYVYSEKDEMISPQQIKKHIEEARRRGLNVRIEVYEDTSHVAHARSYPERYWGAVKDLWDSAVALKQ</sequence>
<dbReference type="SUPFAM" id="SSF53474">
    <property type="entry name" value="alpha/beta-Hydrolases"/>
    <property type="match status" value="1"/>
</dbReference>
<dbReference type="EMBL" id="ML769622">
    <property type="protein sequence ID" value="KAE9391483.1"/>
    <property type="molecule type" value="Genomic_DNA"/>
</dbReference>
<accession>A0A6A4H187</accession>
<organism evidence="7 8">
    <name type="scientific">Gymnopus androsaceus JB14</name>
    <dbReference type="NCBI Taxonomy" id="1447944"/>
    <lineage>
        <taxon>Eukaryota</taxon>
        <taxon>Fungi</taxon>
        <taxon>Dikarya</taxon>
        <taxon>Basidiomycota</taxon>
        <taxon>Agaricomycotina</taxon>
        <taxon>Agaricomycetes</taxon>
        <taxon>Agaricomycetidae</taxon>
        <taxon>Agaricales</taxon>
        <taxon>Marasmiineae</taxon>
        <taxon>Omphalotaceae</taxon>
        <taxon>Gymnopus</taxon>
    </lineage>
</organism>
<evidence type="ECO:0000313" key="8">
    <source>
        <dbReference type="Proteomes" id="UP000799118"/>
    </source>
</evidence>
<evidence type="ECO:0000256" key="2">
    <source>
        <dbReference type="ARBA" id="ARBA00022692"/>
    </source>
</evidence>
<dbReference type="GO" id="GO:0005640">
    <property type="term" value="C:nuclear outer membrane"/>
    <property type="evidence" value="ECO:0007669"/>
    <property type="project" value="UniProtKB-SubCell"/>
</dbReference>
<evidence type="ECO:0000313" key="7">
    <source>
        <dbReference type="EMBL" id="KAE9391483.1"/>
    </source>
</evidence>
<dbReference type="PANTHER" id="PTHR12265">
    <property type="entry name" value="TRANSMEMBRANE PROTEIN 53"/>
    <property type="match status" value="1"/>
</dbReference>
<dbReference type="Proteomes" id="UP000799118">
    <property type="component" value="Unassembled WGS sequence"/>
</dbReference>
<dbReference type="PANTHER" id="PTHR12265:SF30">
    <property type="entry name" value="TRANSMEMBRANE PROTEIN 53"/>
    <property type="match status" value="1"/>
</dbReference>
<gene>
    <name evidence="7" type="ORF">BT96DRAFT_864912</name>
</gene>
<evidence type="ECO:0000256" key="3">
    <source>
        <dbReference type="ARBA" id="ARBA00022989"/>
    </source>
</evidence>
<dbReference type="Pfam" id="PF05705">
    <property type="entry name" value="DUF829"/>
    <property type="match status" value="1"/>
</dbReference>
<name>A0A6A4H187_9AGAR</name>
<comment type="similarity">
    <text evidence="1">Belongs to the TMEM53 family.</text>
</comment>
<comment type="subcellular location">
    <subcellularLocation>
        <location evidence="6">Nucleus outer membrane</location>
        <topology evidence="6">Single-pass membrane protein</topology>
    </subcellularLocation>
</comment>
<dbReference type="AlphaFoldDB" id="A0A6A4H187"/>
<evidence type="ECO:0000256" key="5">
    <source>
        <dbReference type="ARBA" id="ARBA00023242"/>
    </source>
</evidence>
<dbReference type="InterPro" id="IPR008547">
    <property type="entry name" value="DUF829_TMEM53"/>
</dbReference>
<dbReference type="OrthoDB" id="77878at2759"/>
<dbReference type="InterPro" id="IPR029058">
    <property type="entry name" value="AB_hydrolase_fold"/>
</dbReference>
<keyword evidence="2" id="KW-0812">Transmembrane</keyword>
<keyword evidence="5" id="KW-0539">Nucleus</keyword>
<evidence type="ECO:0000256" key="1">
    <source>
        <dbReference type="ARBA" id="ARBA00007387"/>
    </source>
</evidence>
<proteinExistence type="inferred from homology"/>
<evidence type="ECO:0000256" key="6">
    <source>
        <dbReference type="ARBA" id="ARBA00034303"/>
    </source>
</evidence>
<keyword evidence="4" id="KW-0472">Membrane</keyword>
<protein>
    <recommendedName>
        <fullName evidence="9">DUF829-domain-containing protein</fullName>
    </recommendedName>
</protein>
<keyword evidence="8" id="KW-1185">Reference proteome</keyword>